<gene>
    <name evidence="2" type="ORF">HPF_11825</name>
</gene>
<keyword evidence="3" id="KW-1185">Reference proteome</keyword>
<name>A0A4P6WXQ2_HYDPS</name>
<dbReference type="Pfam" id="PF08900">
    <property type="entry name" value="AcaB"/>
    <property type="match status" value="1"/>
</dbReference>
<evidence type="ECO:0000313" key="3">
    <source>
        <dbReference type="Proteomes" id="UP000293912"/>
    </source>
</evidence>
<proteinExistence type="predicted"/>
<protein>
    <recommendedName>
        <fullName evidence="4">Integrating conjugative element protein, PFL_4669 family</fullName>
    </recommendedName>
</protein>
<dbReference type="RefSeq" id="WP_133156714.1">
    <property type="nucleotide sequence ID" value="NZ_CP037867.1"/>
</dbReference>
<evidence type="ECO:0008006" key="4">
    <source>
        <dbReference type="Google" id="ProtNLM"/>
    </source>
</evidence>
<dbReference type="Proteomes" id="UP000293912">
    <property type="component" value="Chromosome"/>
</dbReference>
<organism evidence="2 3">
    <name type="scientific">Hydrogenophaga pseudoflava</name>
    <name type="common">Pseudomonas carboxydoflava</name>
    <dbReference type="NCBI Taxonomy" id="47421"/>
    <lineage>
        <taxon>Bacteria</taxon>
        <taxon>Pseudomonadati</taxon>
        <taxon>Pseudomonadota</taxon>
        <taxon>Betaproteobacteria</taxon>
        <taxon>Burkholderiales</taxon>
        <taxon>Comamonadaceae</taxon>
        <taxon>Hydrogenophaga</taxon>
    </lineage>
</organism>
<evidence type="ECO:0000313" key="2">
    <source>
        <dbReference type="EMBL" id="QBM28380.1"/>
    </source>
</evidence>
<evidence type="ECO:0000256" key="1">
    <source>
        <dbReference type="SAM" id="MobiDB-lite"/>
    </source>
</evidence>
<accession>A0A4P6WXQ2</accession>
<sequence length="389" mass="43638">MATTVATTPNAGKKASKANAASPSLSNPVLIPAAKSMMFETEPNSPFQDGYSIAGERAVLAEFLADPQRKFDENDPLYDRHIELIDREDQLDRMKAKYQSSKGADPVVEHKEAVAMNFLGSLVDDGVDQMSLHTKEAFRMFMGRSRDPEKQLQPIIGGKRVAAALRALWVLTGNDNPYADWGLLRHEQTIKELGKLLSKHIADAQAALDQQKTRGLTFSVLQSSSPQVLNLGFKSPYGYAVAQLVSDFDYFVRLQKTLERKNLRSDQQVRQIITETTRVIRRVFNETARFDRWLMRDEMKGLCRADFVPDGDPEGAKRVQFATEVFGSCPAEVYAGKLQPRHSRRRIQISPAERKLLQVVSDEMLRREREADAGALDEAAEQEIAAKLV</sequence>
<dbReference type="InterPro" id="IPR014996">
    <property type="entry name" value="AcaB"/>
</dbReference>
<dbReference type="NCBIfam" id="TIGR03761">
    <property type="entry name" value="ICE_PFL4669"/>
    <property type="match status" value="1"/>
</dbReference>
<feature type="compositionally biased region" description="Low complexity" evidence="1">
    <location>
        <begin position="9"/>
        <end position="26"/>
    </location>
</feature>
<reference evidence="2 3" key="1">
    <citation type="submission" date="2019-03" db="EMBL/GenBank/DDBJ databases">
        <authorList>
            <person name="Sebastian G."/>
            <person name="Baumann P."/>
            <person name="Ruckert C."/>
            <person name="Kalinowski J."/>
            <person name="Nebel B."/>
            <person name="Takors R."/>
            <person name="Blombach B."/>
        </authorList>
    </citation>
    <scope>NUCLEOTIDE SEQUENCE [LARGE SCALE GENOMIC DNA]</scope>
    <source>
        <strain evidence="2 3">DSM 1084</strain>
    </source>
</reference>
<dbReference type="AlphaFoldDB" id="A0A4P6WXQ2"/>
<feature type="region of interest" description="Disordered" evidence="1">
    <location>
        <begin position="1"/>
        <end position="26"/>
    </location>
</feature>
<dbReference type="KEGG" id="hpse:HPF_11825"/>
<dbReference type="EMBL" id="CP037867">
    <property type="protein sequence ID" value="QBM28380.1"/>
    <property type="molecule type" value="Genomic_DNA"/>
</dbReference>